<dbReference type="CDD" id="cd00177">
    <property type="entry name" value="START"/>
    <property type="match status" value="1"/>
</dbReference>
<dbReference type="PROSITE" id="PS50848">
    <property type="entry name" value="START"/>
    <property type="match status" value="1"/>
</dbReference>
<dbReference type="EMBL" id="BTRK01000002">
    <property type="protein sequence ID" value="GMR39150.1"/>
    <property type="molecule type" value="Genomic_DNA"/>
</dbReference>
<proteinExistence type="predicted"/>
<feature type="non-terminal residue" evidence="2">
    <location>
        <position position="248"/>
    </location>
</feature>
<name>A0AAN4ZLG6_9BILA</name>
<dbReference type="SUPFAM" id="SSF55961">
    <property type="entry name" value="Bet v1-like"/>
    <property type="match status" value="1"/>
</dbReference>
<dbReference type="InterPro" id="IPR051869">
    <property type="entry name" value="STARD3"/>
</dbReference>
<gene>
    <name evidence="2" type="ORF">PMAYCL1PPCAC_09345</name>
</gene>
<dbReference type="GO" id="GO:0008289">
    <property type="term" value="F:lipid binding"/>
    <property type="evidence" value="ECO:0007669"/>
    <property type="project" value="InterPro"/>
</dbReference>
<dbReference type="InterPro" id="IPR023393">
    <property type="entry name" value="START-like_dom_sf"/>
</dbReference>
<reference evidence="3" key="1">
    <citation type="submission" date="2022-10" db="EMBL/GenBank/DDBJ databases">
        <title>Genome assembly of Pristionchus species.</title>
        <authorList>
            <person name="Yoshida K."/>
            <person name="Sommer R.J."/>
        </authorList>
    </citation>
    <scope>NUCLEOTIDE SEQUENCE [LARGE SCALE GENOMIC DNA]</scope>
    <source>
        <strain evidence="3">RS5460</strain>
    </source>
</reference>
<dbReference type="GO" id="GO:0031902">
    <property type="term" value="C:late endosome membrane"/>
    <property type="evidence" value="ECO:0007669"/>
    <property type="project" value="TreeGrafter"/>
</dbReference>
<evidence type="ECO:0000313" key="2">
    <source>
        <dbReference type="EMBL" id="GMR39150.1"/>
    </source>
</evidence>
<dbReference type="InterPro" id="IPR002913">
    <property type="entry name" value="START_lipid-bd_dom"/>
</dbReference>
<dbReference type="PANTHER" id="PTHR46121:SF3">
    <property type="entry name" value="STEROIDOGENIC ACUTE REGULATORY-LIKE PROTEIN 1"/>
    <property type="match status" value="1"/>
</dbReference>
<evidence type="ECO:0000259" key="1">
    <source>
        <dbReference type="PROSITE" id="PS50848"/>
    </source>
</evidence>
<dbReference type="Proteomes" id="UP001328107">
    <property type="component" value="Unassembled WGS sequence"/>
</dbReference>
<dbReference type="Pfam" id="PF01852">
    <property type="entry name" value="START"/>
    <property type="match status" value="1"/>
</dbReference>
<dbReference type="PANTHER" id="PTHR46121">
    <property type="entry name" value="STEROIDOGENIC ACUTE REGULATORY PROTEIN-LIKE"/>
    <property type="match status" value="1"/>
</dbReference>
<feature type="domain" description="START" evidence="1">
    <location>
        <begin position="99"/>
        <end position="241"/>
    </location>
</feature>
<dbReference type="GO" id="GO:0099044">
    <property type="term" value="P:vesicle tethering to endoplasmic reticulum"/>
    <property type="evidence" value="ECO:0007669"/>
    <property type="project" value="TreeGrafter"/>
</dbReference>
<comment type="caution">
    <text evidence="2">The sequence shown here is derived from an EMBL/GenBank/DDBJ whole genome shotgun (WGS) entry which is preliminary data.</text>
</comment>
<accession>A0AAN4ZLG6</accession>
<dbReference type="GO" id="GO:0140284">
    <property type="term" value="C:endoplasmic reticulum-endosome membrane contact site"/>
    <property type="evidence" value="ECO:0007669"/>
    <property type="project" value="TreeGrafter"/>
</dbReference>
<protein>
    <recommendedName>
        <fullName evidence="1">START domain-containing protein</fullName>
    </recommendedName>
</protein>
<dbReference type="AlphaFoldDB" id="A0AAN4ZLG6"/>
<dbReference type="GO" id="GO:0005765">
    <property type="term" value="C:lysosomal membrane"/>
    <property type="evidence" value="ECO:0007669"/>
    <property type="project" value="TreeGrafter"/>
</dbReference>
<dbReference type="Gene3D" id="3.30.530.20">
    <property type="match status" value="1"/>
</dbReference>
<evidence type="ECO:0000313" key="3">
    <source>
        <dbReference type="Proteomes" id="UP001328107"/>
    </source>
</evidence>
<organism evidence="2 3">
    <name type="scientific">Pristionchus mayeri</name>
    <dbReference type="NCBI Taxonomy" id="1317129"/>
    <lineage>
        <taxon>Eukaryota</taxon>
        <taxon>Metazoa</taxon>
        <taxon>Ecdysozoa</taxon>
        <taxon>Nematoda</taxon>
        <taxon>Chromadorea</taxon>
        <taxon>Rhabditida</taxon>
        <taxon>Rhabditina</taxon>
        <taxon>Diplogasteromorpha</taxon>
        <taxon>Diplogasteroidea</taxon>
        <taxon>Neodiplogasteridae</taxon>
        <taxon>Pristionchus</taxon>
    </lineage>
</organism>
<dbReference type="SMART" id="SM00234">
    <property type="entry name" value="START"/>
    <property type="match status" value="1"/>
</dbReference>
<dbReference type="GO" id="GO:0005789">
    <property type="term" value="C:endoplasmic reticulum membrane"/>
    <property type="evidence" value="ECO:0007669"/>
    <property type="project" value="TreeGrafter"/>
</dbReference>
<sequence length="248" mass="28208">RGSTIFPGMGKTISVGGLEEHLADDMVQYEDVFTTAGDVMEHGLDILDDPSFEEKKAPWKLDCSSDGITVHYKDTATGRYFAGRCKMKISAKDLSDEFWDHLERNHEFNDNIRQARRVRKLSENTDYLHYTSNDVFIIKSREVVAARAMREINGAYFLACRSVDLPKEIAESKASVRAYIHVSLSRTRPDPEDPAHSCIYDYVICTDLKGMMFRSASNQVLGRATLKDIENIRQYANNVLRPKLYPGL</sequence>
<keyword evidence="3" id="KW-1185">Reference proteome</keyword>
<feature type="non-terminal residue" evidence="2">
    <location>
        <position position="1"/>
    </location>
</feature>